<keyword evidence="2" id="KW-0808">Transferase</keyword>
<keyword evidence="4" id="KW-0418">Kinase</keyword>
<feature type="compositionally biased region" description="Basic and acidic residues" evidence="6">
    <location>
        <begin position="400"/>
        <end position="412"/>
    </location>
</feature>
<feature type="region of interest" description="Disordered" evidence="6">
    <location>
        <begin position="215"/>
        <end position="306"/>
    </location>
</feature>
<feature type="compositionally biased region" description="Polar residues" evidence="6">
    <location>
        <begin position="562"/>
        <end position="580"/>
    </location>
</feature>
<feature type="compositionally biased region" description="Polar residues" evidence="6">
    <location>
        <begin position="621"/>
        <end position="637"/>
    </location>
</feature>
<evidence type="ECO:0000256" key="1">
    <source>
        <dbReference type="ARBA" id="ARBA00022527"/>
    </source>
</evidence>
<dbReference type="InterPro" id="IPR047916">
    <property type="entry name" value="TTBK_Asator-like_STKc"/>
</dbReference>
<name>A0A914X8Z7_9BILA</name>
<dbReference type="SMART" id="SM00220">
    <property type="entry name" value="S_TKc"/>
    <property type="match status" value="1"/>
</dbReference>
<keyword evidence="3" id="KW-0547">Nucleotide-binding</keyword>
<feature type="compositionally biased region" description="Polar residues" evidence="6">
    <location>
        <begin position="532"/>
        <end position="550"/>
    </location>
</feature>
<dbReference type="SUPFAM" id="SSF56112">
    <property type="entry name" value="Protein kinase-like (PK-like)"/>
    <property type="match status" value="1"/>
</dbReference>
<dbReference type="AlphaFoldDB" id="A0A914X8Z7"/>
<feature type="compositionally biased region" description="Polar residues" evidence="6">
    <location>
        <begin position="779"/>
        <end position="791"/>
    </location>
</feature>
<dbReference type="InterPro" id="IPR050235">
    <property type="entry name" value="CK1_Ser-Thr_kinase"/>
</dbReference>
<keyword evidence="5" id="KW-0067">ATP-binding</keyword>
<sequence>MGLQGRNLADLRRESPKQCFSVSTAIRLGLQILKAIEEIHSIGFLHRDIKPSNFAMGRIPSTSKNVYMLDFGLARQYLNAKGEIRSPRNAAGFRGTVRYAALTAHKNKEMGRHDDLWSLFYMLIEFLHGSLPWRKVKDKDEVGRMKEEILPDRLLEGCPVELLDFVRHLETLTYPDAPDFDYLARCLKSVLARFGARMEDPFDWELGYENLGARKPAPSAVSARAKSHTTALKERVQDDDAKANNRGTVDATQAPLTTGEDDLLNDDRPVNGHDAPVQVARTSKSLHDSAQPPVETPNASSTKPKFKRQEFMRPKLGAVNLGVIDAVNARMAAVNGPSSSGNDKRVDLFRTMRVETSVDNLENNNEVNGGDIEVNVTLPKWKQELIRTSTGGSSELDVEQVAKAREASERTPKSLRSNTVSMGKHRKRSKGALLSNDQTCTQFAQADDDGVSTHHRGGLTIVSKWQGSFDESLDDGDVENGLDNLPVEKFDANRKYTDKLALTDVSSKNKSPSPTSGRRARKAISFDRPSALANSGAMSPSPRYQGSGQETPSVKVTSTVSGGSQQPSTSAAPRTEQPQKTTKDGKEGGHSNSSFMSHIRSLRASFQDLLPIGGHHHSKQQHSTESGIFSQQQQQPSPRILRRAHTTAVVQAAAGSTQTSPQSDWSSSPSAVQPQDGNNGRLLDEKELRRMRRFRRRSDCDSFKEIANKMATPANGDPVAQQREQQRLTNGHARSASVGQRTLVRLDDVVDTNGNEPQPPVSAPKGRLLPCRRRRYQILSFNPRSHQSPNRSGGDKN</sequence>
<feature type="region of interest" description="Disordered" evidence="6">
    <location>
        <begin position="503"/>
        <end position="594"/>
    </location>
</feature>
<feature type="compositionally biased region" description="Low complexity" evidence="6">
    <location>
        <begin position="656"/>
        <end position="670"/>
    </location>
</feature>
<dbReference type="InterPro" id="IPR000719">
    <property type="entry name" value="Prot_kinase_dom"/>
</dbReference>
<evidence type="ECO:0000256" key="5">
    <source>
        <dbReference type="ARBA" id="ARBA00022840"/>
    </source>
</evidence>
<organism evidence="8 9">
    <name type="scientific">Plectus sambesii</name>
    <dbReference type="NCBI Taxonomy" id="2011161"/>
    <lineage>
        <taxon>Eukaryota</taxon>
        <taxon>Metazoa</taxon>
        <taxon>Ecdysozoa</taxon>
        <taxon>Nematoda</taxon>
        <taxon>Chromadorea</taxon>
        <taxon>Plectida</taxon>
        <taxon>Plectina</taxon>
        <taxon>Plectoidea</taxon>
        <taxon>Plectidae</taxon>
        <taxon>Plectus</taxon>
    </lineage>
</organism>
<dbReference type="Proteomes" id="UP000887566">
    <property type="component" value="Unplaced"/>
</dbReference>
<feature type="compositionally biased region" description="Polar residues" evidence="6">
    <location>
        <begin position="245"/>
        <end position="256"/>
    </location>
</feature>
<dbReference type="InterPro" id="IPR011009">
    <property type="entry name" value="Kinase-like_dom_sf"/>
</dbReference>
<keyword evidence="8" id="KW-1185">Reference proteome</keyword>
<feature type="region of interest" description="Disordered" evidence="6">
    <location>
        <begin position="709"/>
        <end position="770"/>
    </location>
</feature>
<feature type="compositionally biased region" description="Low complexity" evidence="6">
    <location>
        <begin position="551"/>
        <end position="561"/>
    </location>
</feature>
<evidence type="ECO:0000259" key="7">
    <source>
        <dbReference type="PROSITE" id="PS50011"/>
    </source>
</evidence>
<evidence type="ECO:0000313" key="9">
    <source>
        <dbReference type="WBParaSite" id="PSAMB.scaffold6910size8600.g29294.t1"/>
    </source>
</evidence>
<dbReference type="PANTHER" id="PTHR11909">
    <property type="entry name" value="CASEIN KINASE-RELATED"/>
    <property type="match status" value="1"/>
</dbReference>
<evidence type="ECO:0000256" key="2">
    <source>
        <dbReference type="ARBA" id="ARBA00022679"/>
    </source>
</evidence>
<feature type="domain" description="Protein kinase" evidence="7">
    <location>
        <begin position="1"/>
        <end position="191"/>
    </location>
</feature>
<evidence type="ECO:0000256" key="6">
    <source>
        <dbReference type="SAM" id="MobiDB-lite"/>
    </source>
</evidence>
<protein>
    <submittedName>
        <fullName evidence="9">Protein kinase domain-containing protein</fullName>
    </submittedName>
</protein>
<evidence type="ECO:0000256" key="4">
    <source>
        <dbReference type="ARBA" id="ARBA00022777"/>
    </source>
</evidence>
<feature type="region of interest" description="Disordered" evidence="6">
    <location>
        <begin position="778"/>
        <end position="797"/>
    </location>
</feature>
<evidence type="ECO:0000313" key="8">
    <source>
        <dbReference type="Proteomes" id="UP000887566"/>
    </source>
</evidence>
<reference evidence="9" key="1">
    <citation type="submission" date="2022-11" db="UniProtKB">
        <authorList>
            <consortium name="WormBaseParasite"/>
        </authorList>
    </citation>
    <scope>IDENTIFICATION</scope>
</reference>
<dbReference type="PROSITE" id="PS50011">
    <property type="entry name" value="PROTEIN_KINASE_DOM"/>
    <property type="match status" value="1"/>
</dbReference>
<keyword evidence="1" id="KW-0723">Serine/threonine-protein kinase</keyword>
<dbReference type="GO" id="GO:0004674">
    <property type="term" value="F:protein serine/threonine kinase activity"/>
    <property type="evidence" value="ECO:0007669"/>
    <property type="project" value="UniProtKB-KW"/>
</dbReference>
<feature type="compositionally biased region" description="Basic and acidic residues" evidence="6">
    <location>
        <begin position="231"/>
        <end position="243"/>
    </location>
</feature>
<feature type="region of interest" description="Disordered" evidence="6">
    <location>
        <begin position="612"/>
        <end position="682"/>
    </location>
</feature>
<dbReference type="Gene3D" id="1.10.510.10">
    <property type="entry name" value="Transferase(Phosphotransferase) domain 1"/>
    <property type="match status" value="1"/>
</dbReference>
<accession>A0A914X8Z7</accession>
<dbReference type="GO" id="GO:0005524">
    <property type="term" value="F:ATP binding"/>
    <property type="evidence" value="ECO:0007669"/>
    <property type="project" value="UniProtKB-KW"/>
</dbReference>
<evidence type="ECO:0000256" key="3">
    <source>
        <dbReference type="ARBA" id="ARBA00022741"/>
    </source>
</evidence>
<dbReference type="Pfam" id="PF00069">
    <property type="entry name" value="Pkinase"/>
    <property type="match status" value="1"/>
</dbReference>
<dbReference type="CDD" id="cd14017">
    <property type="entry name" value="STKc_TTBK"/>
    <property type="match status" value="1"/>
</dbReference>
<dbReference type="WBParaSite" id="PSAMB.scaffold6910size8600.g29294.t1">
    <property type="protein sequence ID" value="PSAMB.scaffold6910size8600.g29294.t1"/>
    <property type="gene ID" value="PSAMB.scaffold6910size8600.g29294"/>
</dbReference>
<proteinExistence type="predicted"/>
<feature type="compositionally biased region" description="Polar residues" evidence="6">
    <location>
        <begin position="504"/>
        <end position="516"/>
    </location>
</feature>
<feature type="region of interest" description="Disordered" evidence="6">
    <location>
        <begin position="391"/>
        <end position="436"/>
    </location>
</feature>